<evidence type="ECO:0000256" key="1">
    <source>
        <dbReference type="SAM" id="MobiDB-lite"/>
    </source>
</evidence>
<sequence length="98" mass="11148">MHGVVKRVGEGSREREDENRTHTSEFSDISINEQKVMERNGEFVLRVVHTTRVRGAIFITAKRLSLEGSVSRAVTARGTRPRRTRISLAMARRMRAAL</sequence>
<evidence type="ECO:0000313" key="2">
    <source>
        <dbReference type="EMBL" id="PVD39114.1"/>
    </source>
</evidence>
<feature type="compositionally biased region" description="Basic and acidic residues" evidence="1">
    <location>
        <begin position="7"/>
        <end position="25"/>
    </location>
</feature>
<proteinExistence type="predicted"/>
<dbReference type="AlphaFoldDB" id="A0A2T7Q0B2"/>
<dbReference type="Proteomes" id="UP000245119">
    <property type="component" value="Linkage Group LG1"/>
</dbReference>
<gene>
    <name evidence="2" type="ORF">C0Q70_01742</name>
</gene>
<protein>
    <submittedName>
        <fullName evidence="2">Uncharacterized protein</fullName>
    </submittedName>
</protein>
<organism evidence="2 3">
    <name type="scientific">Pomacea canaliculata</name>
    <name type="common">Golden apple snail</name>
    <dbReference type="NCBI Taxonomy" id="400727"/>
    <lineage>
        <taxon>Eukaryota</taxon>
        <taxon>Metazoa</taxon>
        <taxon>Spiralia</taxon>
        <taxon>Lophotrochozoa</taxon>
        <taxon>Mollusca</taxon>
        <taxon>Gastropoda</taxon>
        <taxon>Caenogastropoda</taxon>
        <taxon>Architaenioglossa</taxon>
        <taxon>Ampullarioidea</taxon>
        <taxon>Ampullariidae</taxon>
        <taxon>Pomacea</taxon>
    </lineage>
</organism>
<feature type="region of interest" description="Disordered" evidence="1">
    <location>
        <begin position="1"/>
        <end position="27"/>
    </location>
</feature>
<dbReference type="EMBL" id="PZQS01000001">
    <property type="protein sequence ID" value="PVD39114.1"/>
    <property type="molecule type" value="Genomic_DNA"/>
</dbReference>
<comment type="caution">
    <text evidence="2">The sequence shown here is derived from an EMBL/GenBank/DDBJ whole genome shotgun (WGS) entry which is preliminary data.</text>
</comment>
<keyword evidence="3" id="KW-1185">Reference proteome</keyword>
<accession>A0A2T7Q0B2</accession>
<reference evidence="2 3" key="1">
    <citation type="submission" date="2018-04" db="EMBL/GenBank/DDBJ databases">
        <title>The genome of golden apple snail Pomacea canaliculata provides insight into stress tolerance and invasive adaptation.</title>
        <authorList>
            <person name="Liu C."/>
            <person name="Liu B."/>
            <person name="Ren Y."/>
            <person name="Zhang Y."/>
            <person name="Wang H."/>
            <person name="Li S."/>
            <person name="Jiang F."/>
            <person name="Yin L."/>
            <person name="Zhang G."/>
            <person name="Qian W."/>
            <person name="Fan W."/>
        </authorList>
    </citation>
    <scope>NUCLEOTIDE SEQUENCE [LARGE SCALE GENOMIC DNA]</scope>
    <source>
        <strain evidence="2">SZHN2017</strain>
        <tissue evidence="2">Muscle</tissue>
    </source>
</reference>
<name>A0A2T7Q0B2_POMCA</name>
<evidence type="ECO:0000313" key="3">
    <source>
        <dbReference type="Proteomes" id="UP000245119"/>
    </source>
</evidence>